<dbReference type="SMART" id="SM00225">
    <property type="entry name" value="BTB"/>
    <property type="match status" value="2"/>
</dbReference>
<evidence type="ECO:0000259" key="5">
    <source>
        <dbReference type="PROSITE" id="PS50097"/>
    </source>
</evidence>
<dbReference type="SUPFAM" id="SSF54695">
    <property type="entry name" value="POZ domain"/>
    <property type="match status" value="2"/>
</dbReference>
<dbReference type="InterPro" id="IPR036770">
    <property type="entry name" value="Ankyrin_rpt-contain_sf"/>
</dbReference>
<dbReference type="Gene3D" id="3.30.710.10">
    <property type="entry name" value="Potassium Channel Kv1.1, Chain A"/>
    <property type="match status" value="2"/>
</dbReference>
<evidence type="ECO:0000313" key="7">
    <source>
        <dbReference type="Proteomes" id="UP000077266"/>
    </source>
</evidence>
<dbReference type="SUPFAM" id="SSF48403">
    <property type="entry name" value="Ankyrin repeat"/>
    <property type="match status" value="1"/>
</dbReference>
<dbReference type="SMART" id="SM00248">
    <property type="entry name" value="ANK"/>
    <property type="match status" value="2"/>
</dbReference>
<sequence>MSQLHVAFLTGQQQRFQRLLDASRPSQSANVSASLSSSGGAGRLSLNIDVNARDDQGRTVLHLACASLERFALECVRLLLAHPAIQLNAQDVESHWTPLHRALYAGNVEAALLLLQRPETDVQLKDSEGYTAFDLYNSTVEGTSPERDVPGDVYTWGTNRNATLGHGDADDRAFPDSLDLPPDDAKAKSSIASRFTTVPARHIAMGRLHTGLLTAEPQRNLRLCGIASAGRLGPSQTASGTLQIQYAIAPLSALPHNIAAIALGQDHSLAVTSSGELFSWGSNRYGQLGYVIEGAAVGDIQAAPRKIAGGLRKEKVHGVAACRTASACWTTEGHVYTWGTNVGQLGYDRTANQQIQVLPRRVTTLEEQVASVALSDSAMVCLLRTSDVLCYYRDSHFKISFPYQSFPTGMASLVSPRKPCVVKISNCDNNFVALTSWGEVLTFNLPGMADGEATKERGNTLVKPQRVWDARKRFSTVKDVALGLDGAIILCTESGHVFMRQPNIKAAQGLSKPAKFQRMSHLQRITAVAASPTGSFAAIRVDSRPEPIDIVGESVTEQIARIAPYWGAAARPRKTVVPKSPPTVLSSGHVRIVFSPQPQVVLSRDTADADDDDDIDARIRRDVAVVQHLCDILEKLRAPRADDEEDAEPAERTLDHGPDVVLHVSGTKVEIPAHLVVLLSRCPALRTVLSGTPVRDTVGGISIKSSAPGPARLALSGVQPLTVLVLLEYVYTDQVVLAWEPRVALATEAAFKKLKVRAAQLRGEMQALARALGMEELERSLSRVFPSPAPMMTSALSGTLKDFTDVADIVLELKDREVHVHSAVLRARSPFFAAFFDDEDWTQRRREGGVLRVGLRHLAWREMDYVLRYMYSDLGLDIFNNIDFVKSANELIDFYFSVLAVADELLLEKLILICSSAIIQRINLWNACAILTDASMYCAAPLVRSTQGYIARNFESMVEARLLDNLDRDVLKNFAVALRTRQQEKAPWIRSVEPLDALMAKWADWLEEQDIPGPITRPNIAQRASRIGASPKLSPIQPGLGRRRSSGSAQLQGSISPLTSPTVVPSDYRAPAGDEIFEMDEEPLSIESVAGSSLPATPTTPAASAPVAWKIAQSQNATRSDLRAIIAETENSRVRPSTESSPSQSSEWMTQQRPRDAKRQIPGDSSPAWRNNAAPPSPLPGPSTPAALRGPQASSAAVAIPRPATTRTLTPVATPPNSGLAQTRPVALRSPPSVATGTSTPSPARGAALGPTISPLPAPRRPSSPSLNVRRVSGQRGPAWVPAQPQPSPPLTVSGVMSFAAIQQQERDRNAMPTKPKKSLLEIQAEEARREAERQAEEDFMRWWNAEEARIQAEEAETMRRLSPPAKSSSKPAKKKAKPKNSQPSSGKGRPAAHASSEVSSAR</sequence>
<dbReference type="PANTHER" id="PTHR22872">
    <property type="entry name" value="BTK-BINDING PROTEIN-RELATED"/>
    <property type="match status" value="1"/>
</dbReference>
<dbReference type="PROSITE" id="PS50012">
    <property type="entry name" value="RCC1_3"/>
    <property type="match status" value="3"/>
</dbReference>
<feature type="compositionally biased region" description="Polar residues" evidence="4">
    <location>
        <begin position="1046"/>
        <end position="1063"/>
    </location>
</feature>
<feature type="repeat" description="ANK" evidence="2">
    <location>
        <begin position="94"/>
        <end position="127"/>
    </location>
</feature>
<dbReference type="InterPro" id="IPR011333">
    <property type="entry name" value="SKP1/BTB/POZ_sf"/>
</dbReference>
<dbReference type="OrthoDB" id="1893551at2759"/>
<dbReference type="EMBL" id="KV426204">
    <property type="protein sequence ID" value="KZV84965.1"/>
    <property type="molecule type" value="Genomic_DNA"/>
</dbReference>
<dbReference type="InParanoid" id="A0A165DN70"/>
<feature type="region of interest" description="Disordered" evidence="4">
    <location>
        <begin position="1127"/>
        <end position="1288"/>
    </location>
</feature>
<feature type="region of interest" description="Disordered" evidence="4">
    <location>
        <begin position="1305"/>
        <end position="1336"/>
    </location>
</feature>
<dbReference type="CDD" id="cd18500">
    <property type="entry name" value="BACK_IBtk"/>
    <property type="match status" value="1"/>
</dbReference>
<dbReference type="Gene3D" id="1.25.40.20">
    <property type="entry name" value="Ankyrin repeat-containing domain"/>
    <property type="match status" value="1"/>
</dbReference>
<feature type="compositionally biased region" description="Basic and acidic residues" evidence="4">
    <location>
        <begin position="1326"/>
        <end position="1336"/>
    </location>
</feature>
<dbReference type="PROSITE" id="PS50088">
    <property type="entry name" value="ANK_REPEAT"/>
    <property type="match status" value="1"/>
</dbReference>
<dbReference type="SUPFAM" id="SSF50985">
    <property type="entry name" value="RCC1/BLIP-II"/>
    <property type="match status" value="1"/>
</dbReference>
<reference evidence="6 7" key="1">
    <citation type="journal article" date="2016" name="Mol. Biol. Evol.">
        <title>Comparative Genomics of Early-Diverging Mushroom-Forming Fungi Provides Insights into the Origins of Lignocellulose Decay Capabilities.</title>
        <authorList>
            <person name="Nagy L.G."/>
            <person name="Riley R."/>
            <person name="Tritt A."/>
            <person name="Adam C."/>
            <person name="Daum C."/>
            <person name="Floudas D."/>
            <person name="Sun H."/>
            <person name="Yadav J.S."/>
            <person name="Pangilinan J."/>
            <person name="Larsson K.H."/>
            <person name="Matsuura K."/>
            <person name="Barry K."/>
            <person name="Labutti K."/>
            <person name="Kuo R."/>
            <person name="Ohm R.A."/>
            <person name="Bhattacharya S.S."/>
            <person name="Shirouzu T."/>
            <person name="Yoshinaga Y."/>
            <person name="Martin F.M."/>
            <person name="Grigoriev I.V."/>
            <person name="Hibbett D.S."/>
        </authorList>
    </citation>
    <scope>NUCLEOTIDE SEQUENCE [LARGE SCALE GENOMIC DNA]</scope>
    <source>
        <strain evidence="6 7">HHB12029</strain>
    </source>
</reference>
<dbReference type="InterPro" id="IPR009091">
    <property type="entry name" value="RCC1/BLIP-II"/>
</dbReference>
<dbReference type="Pfam" id="PF00651">
    <property type="entry name" value="BTB"/>
    <property type="match status" value="2"/>
</dbReference>
<dbReference type="Pfam" id="PF12796">
    <property type="entry name" value="Ank_2"/>
    <property type="match status" value="1"/>
</dbReference>
<evidence type="ECO:0000256" key="1">
    <source>
        <dbReference type="ARBA" id="ARBA00022737"/>
    </source>
</evidence>
<dbReference type="Gene3D" id="2.130.10.30">
    <property type="entry name" value="Regulator of chromosome condensation 1/beta-lactamase-inhibitor protein II"/>
    <property type="match status" value="1"/>
</dbReference>
<dbReference type="InterPro" id="IPR000408">
    <property type="entry name" value="Reg_chr_condens"/>
</dbReference>
<evidence type="ECO:0000256" key="4">
    <source>
        <dbReference type="SAM" id="MobiDB-lite"/>
    </source>
</evidence>
<evidence type="ECO:0000256" key="2">
    <source>
        <dbReference type="PROSITE-ProRule" id="PRU00023"/>
    </source>
</evidence>
<feature type="compositionally biased region" description="Polar residues" evidence="4">
    <location>
        <begin position="1205"/>
        <end position="1221"/>
    </location>
</feature>
<gene>
    <name evidence="6" type="ORF">EXIGLDRAFT_726601</name>
</gene>
<feature type="repeat" description="RCC1" evidence="3">
    <location>
        <begin position="151"/>
        <end position="216"/>
    </location>
</feature>
<dbReference type="STRING" id="1314781.A0A165DN70"/>
<keyword evidence="7" id="KW-1185">Reference proteome</keyword>
<organism evidence="6 7">
    <name type="scientific">Exidia glandulosa HHB12029</name>
    <dbReference type="NCBI Taxonomy" id="1314781"/>
    <lineage>
        <taxon>Eukaryota</taxon>
        <taxon>Fungi</taxon>
        <taxon>Dikarya</taxon>
        <taxon>Basidiomycota</taxon>
        <taxon>Agaricomycotina</taxon>
        <taxon>Agaricomycetes</taxon>
        <taxon>Auriculariales</taxon>
        <taxon>Exidiaceae</taxon>
        <taxon>Exidia</taxon>
    </lineage>
</organism>
<feature type="region of interest" description="Disordered" evidence="4">
    <location>
        <begin position="1026"/>
        <end position="1069"/>
    </location>
</feature>
<feature type="domain" description="BTB" evidence="5">
    <location>
        <begin position="807"/>
        <end position="873"/>
    </location>
</feature>
<dbReference type="FunCoup" id="A0A165DN70">
    <property type="interactions" value="110"/>
</dbReference>
<dbReference type="InterPro" id="IPR000210">
    <property type="entry name" value="BTB/POZ_dom"/>
</dbReference>
<proteinExistence type="predicted"/>
<dbReference type="PROSITE" id="PS50097">
    <property type="entry name" value="BTB"/>
    <property type="match status" value="2"/>
</dbReference>
<feature type="compositionally biased region" description="Polar residues" evidence="4">
    <location>
        <begin position="1233"/>
        <end position="1242"/>
    </location>
</feature>
<dbReference type="Pfam" id="PF00415">
    <property type="entry name" value="RCC1"/>
    <property type="match status" value="1"/>
</dbReference>
<name>A0A165DN70_EXIGL</name>
<dbReference type="CDD" id="cd18186">
    <property type="entry name" value="BTB_POZ_ZBTB_KLHL-like"/>
    <property type="match status" value="2"/>
</dbReference>
<keyword evidence="2" id="KW-0040">ANK repeat</keyword>
<feature type="repeat" description="RCC1" evidence="3">
    <location>
        <begin position="275"/>
        <end position="332"/>
    </location>
</feature>
<dbReference type="PANTHER" id="PTHR22872:SF2">
    <property type="entry name" value="INHIBITOR OF BRUTON TYROSINE KINASE"/>
    <property type="match status" value="1"/>
</dbReference>
<dbReference type="InterPro" id="IPR002110">
    <property type="entry name" value="Ankyrin_rpt"/>
</dbReference>
<dbReference type="Proteomes" id="UP000077266">
    <property type="component" value="Unassembled WGS sequence"/>
</dbReference>
<keyword evidence="1" id="KW-0677">Repeat</keyword>
<feature type="region of interest" description="Disordered" evidence="4">
    <location>
        <begin position="1354"/>
        <end position="1403"/>
    </location>
</feature>
<evidence type="ECO:0000313" key="6">
    <source>
        <dbReference type="EMBL" id="KZV84965.1"/>
    </source>
</evidence>
<dbReference type="PRINTS" id="PR00633">
    <property type="entry name" value="RCCNDNSATION"/>
</dbReference>
<feature type="domain" description="BTB" evidence="5">
    <location>
        <begin position="658"/>
        <end position="739"/>
    </location>
</feature>
<dbReference type="InterPro" id="IPR051625">
    <property type="entry name" value="Signaling_Regulatory_Domain"/>
</dbReference>
<dbReference type="Pfam" id="PF13540">
    <property type="entry name" value="RCC1_2"/>
    <property type="match status" value="1"/>
</dbReference>
<protein>
    <recommendedName>
        <fullName evidence="5">BTB domain-containing protein</fullName>
    </recommendedName>
</protein>
<feature type="compositionally biased region" description="Low complexity" evidence="4">
    <location>
        <begin position="1137"/>
        <end position="1147"/>
    </location>
</feature>
<evidence type="ECO:0000256" key="3">
    <source>
        <dbReference type="PROSITE-ProRule" id="PRU00235"/>
    </source>
</evidence>
<accession>A0A165DN70</accession>
<feature type="repeat" description="RCC1" evidence="3">
    <location>
        <begin position="333"/>
        <end position="385"/>
    </location>
</feature>